<organism evidence="1 2">
    <name type="scientific">Hamadaea flava</name>
    <dbReference type="NCBI Taxonomy" id="1742688"/>
    <lineage>
        <taxon>Bacteria</taxon>
        <taxon>Bacillati</taxon>
        <taxon>Actinomycetota</taxon>
        <taxon>Actinomycetes</taxon>
        <taxon>Micromonosporales</taxon>
        <taxon>Micromonosporaceae</taxon>
        <taxon>Hamadaea</taxon>
    </lineage>
</organism>
<gene>
    <name evidence="1" type="ORF">ACFOZ4_16350</name>
</gene>
<sequence length="157" mass="17408">MKLAQTIEDVYAAETGLARQLLSLSARHVADPDVYAMGRTLAKKCAEHLDTLTPHAQRHGAPAAPKDLSADLTPRALDDAVEIVPAAGLHLLHDLRRLYPIAHEAELNWVILLQGALAIRDTELVDVLRPIQEEAQHRWQWLRTRIKDASPQVLAMG</sequence>
<dbReference type="Proteomes" id="UP001595816">
    <property type="component" value="Unassembled WGS sequence"/>
</dbReference>
<keyword evidence="2" id="KW-1185">Reference proteome</keyword>
<protein>
    <recommendedName>
        <fullName evidence="3">DUF892 family protein</fullName>
    </recommendedName>
</protein>
<proteinExistence type="predicted"/>
<name>A0ABV8LPC2_9ACTN</name>
<evidence type="ECO:0000313" key="2">
    <source>
        <dbReference type="Proteomes" id="UP001595816"/>
    </source>
</evidence>
<dbReference type="RefSeq" id="WP_253753725.1">
    <property type="nucleotide sequence ID" value="NZ_JAMZDZ010000001.1"/>
</dbReference>
<reference evidence="2" key="1">
    <citation type="journal article" date="2019" name="Int. J. Syst. Evol. Microbiol.">
        <title>The Global Catalogue of Microorganisms (GCM) 10K type strain sequencing project: providing services to taxonomists for standard genome sequencing and annotation.</title>
        <authorList>
            <consortium name="The Broad Institute Genomics Platform"/>
            <consortium name="The Broad Institute Genome Sequencing Center for Infectious Disease"/>
            <person name="Wu L."/>
            <person name="Ma J."/>
        </authorList>
    </citation>
    <scope>NUCLEOTIDE SEQUENCE [LARGE SCALE GENOMIC DNA]</scope>
    <source>
        <strain evidence="2">CGMCC 4.7289</strain>
    </source>
</reference>
<evidence type="ECO:0000313" key="1">
    <source>
        <dbReference type="EMBL" id="MFC4132183.1"/>
    </source>
</evidence>
<accession>A0ABV8LPC2</accession>
<dbReference type="EMBL" id="JBHSAY010000009">
    <property type="protein sequence ID" value="MFC4132183.1"/>
    <property type="molecule type" value="Genomic_DNA"/>
</dbReference>
<comment type="caution">
    <text evidence="1">The sequence shown here is derived from an EMBL/GenBank/DDBJ whole genome shotgun (WGS) entry which is preliminary data.</text>
</comment>
<evidence type="ECO:0008006" key="3">
    <source>
        <dbReference type="Google" id="ProtNLM"/>
    </source>
</evidence>